<reference evidence="1 2" key="1">
    <citation type="submission" date="2019-01" db="EMBL/GenBank/DDBJ databases">
        <title>Chengkuizengella sp. nov., isolated from deep-sea sediment of East Pacific Ocean.</title>
        <authorList>
            <person name="Yang J."/>
            <person name="Lai Q."/>
            <person name="Shao Z."/>
        </authorList>
    </citation>
    <scope>NUCLEOTIDE SEQUENCE [LARGE SCALE GENOMIC DNA]</scope>
    <source>
        <strain evidence="1 2">YPA3-1-1</strain>
    </source>
</reference>
<dbReference type="Proteomes" id="UP000448943">
    <property type="component" value="Unassembled WGS sequence"/>
</dbReference>
<sequence length="91" mass="10651">MNAIGCHTTLCANSTTLDKVLFVAHKIEWDQTGTPPYIQHLLTQMEKSLEHDAFSYITYLWDQRNSLKVVHPWLADAYFELKETLKNHHDH</sequence>
<dbReference type="Gene3D" id="1.10.3210.10">
    <property type="entry name" value="Hypothetical protein af1432"/>
    <property type="match status" value="1"/>
</dbReference>
<protein>
    <submittedName>
        <fullName evidence="1">Uncharacterized protein</fullName>
    </submittedName>
</protein>
<dbReference type="AlphaFoldDB" id="A0A6N9Q1J7"/>
<dbReference type="EMBL" id="SIJB01000004">
    <property type="protein sequence ID" value="NBI27488.1"/>
    <property type="molecule type" value="Genomic_DNA"/>
</dbReference>
<evidence type="ECO:0000313" key="1">
    <source>
        <dbReference type="EMBL" id="NBI27488.1"/>
    </source>
</evidence>
<gene>
    <name evidence="1" type="ORF">ERL59_00705</name>
</gene>
<dbReference type="OrthoDB" id="5295945at2"/>
<proteinExistence type="predicted"/>
<organism evidence="1 2">
    <name type="scientific">Chengkuizengella marina</name>
    <dbReference type="NCBI Taxonomy" id="2507566"/>
    <lineage>
        <taxon>Bacteria</taxon>
        <taxon>Bacillati</taxon>
        <taxon>Bacillota</taxon>
        <taxon>Bacilli</taxon>
        <taxon>Bacillales</taxon>
        <taxon>Paenibacillaceae</taxon>
        <taxon>Chengkuizengella</taxon>
    </lineage>
</organism>
<comment type="caution">
    <text evidence="1">The sequence shown here is derived from an EMBL/GenBank/DDBJ whole genome shotgun (WGS) entry which is preliminary data.</text>
</comment>
<evidence type="ECO:0000313" key="2">
    <source>
        <dbReference type="Proteomes" id="UP000448943"/>
    </source>
</evidence>
<accession>A0A6N9Q1J7</accession>
<name>A0A6N9Q1J7_9BACL</name>
<keyword evidence="2" id="KW-1185">Reference proteome</keyword>